<dbReference type="NCBIfam" id="TIGR00357">
    <property type="entry name" value="peptide-methionine (R)-S-oxide reductase MsrB"/>
    <property type="match status" value="1"/>
</dbReference>
<evidence type="ECO:0000256" key="4">
    <source>
        <dbReference type="ARBA" id="ARBA00023002"/>
    </source>
</evidence>
<feature type="region of interest" description="Disordered" evidence="12">
    <location>
        <begin position="1"/>
        <end position="22"/>
    </location>
</feature>
<dbReference type="EMBL" id="SKFH01000011">
    <property type="protein sequence ID" value="TCZ72284.1"/>
    <property type="molecule type" value="Genomic_DNA"/>
</dbReference>
<keyword evidence="2 10" id="KW-0479">Metal-binding</keyword>
<dbReference type="PROSITE" id="PS51790">
    <property type="entry name" value="MSRB"/>
    <property type="match status" value="1"/>
</dbReference>
<dbReference type="Proteomes" id="UP000295164">
    <property type="component" value="Unassembled WGS sequence"/>
</dbReference>
<evidence type="ECO:0000256" key="10">
    <source>
        <dbReference type="HAMAP-Rule" id="MF_01400"/>
    </source>
</evidence>
<dbReference type="AlphaFoldDB" id="A0A4R4DZX8"/>
<dbReference type="SUPFAM" id="SSF55068">
    <property type="entry name" value="Peptide methionine sulfoxide reductase"/>
    <property type="match status" value="1"/>
</dbReference>
<evidence type="ECO:0000313" key="14">
    <source>
        <dbReference type="EMBL" id="TCZ72284.1"/>
    </source>
</evidence>
<feature type="binding site" evidence="10">
    <location>
        <position position="112"/>
    </location>
    <ligand>
        <name>Zn(2+)</name>
        <dbReference type="ChEBI" id="CHEBI:29105"/>
    </ligand>
</feature>
<dbReference type="OrthoDB" id="4174719at2"/>
<dbReference type="InterPro" id="IPR002579">
    <property type="entry name" value="Met_Sox_Rdtase_MsrB_dom"/>
</dbReference>
<comment type="similarity">
    <text evidence="1 10">Belongs to the MsrB Met sulfoxide reductase family.</text>
</comment>
<keyword evidence="15" id="KW-1185">Reference proteome</keyword>
<keyword evidence="4 10" id="KW-0560">Oxidoreductase</keyword>
<dbReference type="FunFam" id="2.170.150.20:FF:000001">
    <property type="entry name" value="Peptide methionine sulfoxide reductase MsrB"/>
    <property type="match status" value="1"/>
</dbReference>
<keyword evidence="5" id="KW-0511">Multifunctional enzyme</keyword>
<organism evidence="14 15">
    <name type="scientific">Flaviaesturariibacter aridisoli</name>
    <dbReference type="NCBI Taxonomy" id="2545761"/>
    <lineage>
        <taxon>Bacteria</taxon>
        <taxon>Pseudomonadati</taxon>
        <taxon>Bacteroidota</taxon>
        <taxon>Chitinophagia</taxon>
        <taxon>Chitinophagales</taxon>
        <taxon>Chitinophagaceae</taxon>
        <taxon>Flaviaestuariibacter</taxon>
    </lineage>
</organism>
<evidence type="ECO:0000256" key="3">
    <source>
        <dbReference type="ARBA" id="ARBA00022833"/>
    </source>
</evidence>
<comment type="caution">
    <text evidence="14">The sequence shown here is derived from an EMBL/GenBank/DDBJ whole genome shotgun (WGS) entry which is preliminary data.</text>
</comment>
<comment type="catalytic activity">
    <reaction evidence="7 11">
        <text>L-methionyl-[protein] + [thioredoxin]-disulfide + H2O = L-methionyl-(S)-S-oxide-[protein] + [thioredoxin]-dithiol</text>
        <dbReference type="Rhea" id="RHEA:14217"/>
        <dbReference type="Rhea" id="RHEA-COMP:10698"/>
        <dbReference type="Rhea" id="RHEA-COMP:10700"/>
        <dbReference type="Rhea" id="RHEA-COMP:12313"/>
        <dbReference type="Rhea" id="RHEA-COMP:12315"/>
        <dbReference type="ChEBI" id="CHEBI:15377"/>
        <dbReference type="ChEBI" id="CHEBI:16044"/>
        <dbReference type="ChEBI" id="CHEBI:29950"/>
        <dbReference type="ChEBI" id="CHEBI:44120"/>
        <dbReference type="ChEBI" id="CHEBI:50058"/>
        <dbReference type="EC" id="1.8.4.11"/>
    </reaction>
</comment>
<evidence type="ECO:0000259" key="13">
    <source>
        <dbReference type="PROSITE" id="PS51790"/>
    </source>
</evidence>
<name>A0A4R4DZX8_9BACT</name>
<feature type="binding site" evidence="10">
    <location>
        <position position="115"/>
    </location>
    <ligand>
        <name>Zn(2+)</name>
        <dbReference type="ChEBI" id="CHEBI:29105"/>
    </ligand>
</feature>
<comment type="catalytic activity">
    <reaction evidence="9 11">
        <text>[thioredoxin]-disulfide + L-methionine + H2O = L-methionine (S)-S-oxide + [thioredoxin]-dithiol</text>
        <dbReference type="Rhea" id="RHEA:19993"/>
        <dbReference type="Rhea" id="RHEA-COMP:10698"/>
        <dbReference type="Rhea" id="RHEA-COMP:10700"/>
        <dbReference type="ChEBI" id="CHEBI:15377"/>
        <dbReference type="ChEBI" id="CHEBI:29950"/>
        <dbReference type="ChEBI" id="CHEBI:50058"/>
        <dbReference type="ChEBI" id="CHEBI:57844"/>
        <dbReference type="ChEBI" id="CHEBI:58772"/>
        <dbReference type="EC" id="1.8.4.11"/>
    </reaction>
</comment>
<evidence type="ECO:0000256" key="9">
    <source>
        <dbReference type="ARBA" id="ARBA00048782"/>
    </source>
</evidence>
<comment type="catalytic activity">
    <reaction evidence="8 10">
        <text>L-methionyl-[protein] + [thioredoxin]-disulfide + H2O = L-methionyl-(R)-S-oxide-[protein] + [thioredoxin]-dithiol</text>
        <dbReference type="Rhea" id="RHEA:24164"/>
        <dbReference type="Rhea" id="RHEA-COMP:10698"/>
        <dbReference type="Rhea" id="RHEA-COMP:10700"/>
        <dbReference type="Rhea" id="RHEA-COMP:12313"/>
        <dbReference type="Rhea" id="RHEA-COMP:12314"/>
        <dbReference type="ChEBI" id="CHEBI:15377"/>
        <dbReference type="ChEBI" id="CHEBI:16044"/>
        <dbReference type="ChEBI" id="CHEBI:29950"/>
        <dbReference type="ChEBI" id="CHEBI:45764"/>
        <dbReference type="ChEBI" id="CHEBI:50058"/>
        <dbReference type="EC" id="1.8.4.12"/>
    </reaction>
</comment>
<dbReference type="HAMAP" id="MF_01401">
    <property type="entry name" value="MsrA"/>
    <property type="match status" value="1"/>
</dbReference>
<dbReference type="NCBIfam" id="TIGR00401">
    <property type="entry name" value="msrA"/>
    <property type="match status" value="1"/>
</dbReference>
<comment type="cofactor">
    <cofactor evidence="10">
        <name>Zn(2+)</name>
        <dbReference type="ChEBI" id="CHEBI:29105"/>
    </cofactor>
    <text evidence="10">Binds 1 zinc ion per subunit. The zinc ion is important for the structural integrity of the protein.</text>
</comment>
<evidence type="ECO:0000256" key="11">
    <source>
        <dbReference type="HAMAP-Rule" id="MF_01401"/>
    </source>
</evidence>
<feature type="binding site" evidence="10">
    <location>
        <position position="66"/>
    </location>
    <ligand>
        <name>Zn(2+)</name>
        <dbReference type="ChEBI" id="CHEBI:29105"/>
    </ligand>
</feature>
<evidence type="ECO:0000256" key="8">
    <source>
        <dbReference type="ARBA" id="ARBA00048488"/>
    </source>
</evidence>
<feature type="active site" description="Nucleophile" evidence="10">
    <location>
        <position position="135"/>
    </location>
</feature>
<accession>A0A4R4DZX8</accession>
<dbReference type="Gene3D" id="2.170.150.20">
    <property type="entry name" value="Peptide methionine sulfoxide reductase"/>
    <property type="match status" value="1"/>
</dbReference>
<dbReference type="PANTHER" id="PTHR43774:SF1">
    <property type="entry name" value="PEPTIDE METHIONINE SULFOXIDE REDUCTASE MSRA 2"/>
    <property type="match status" value="1"/>
</dbReference>
<dbReference type="PANTHER" id="PTHR43774">
    <property type="entry name" value="PEPTIDE METHIONINE SULFOXIDE REDUCTASE"/>
    <property type="match status" value="1"/>
</dbReference>
<comment type="similarity">
    <text evidence="11">Belongs to the MsrA Met sulfoxide reductase family.</text>
</comment>
<feature type="domain" description="MsrB" evidence="13">
    <location>
        <begin position="24"/>
        <end position="146"/>
    </location>
</feature>
<dbReference type="Pfam" id="PF01625">
    <property type="entry name" value="PMSR"/>
    <property type="match status" value="1"/>
</dbReference>
<dbReference type="InterPro" id="IPR011057">
    <property type="entry name" value="Mss4-like_sf"/>
</dbReference>
<dbReference type="GO" id="GO:0008270">
    <property type="term" value="F:zinc ion binding"/>
    <property type="evidence" value="ECO:0007669"/>
    <property type="project" value="UniProtKB-UniRule"/>
</dbReference>
<reference evidence="14 15" key="1">
    <citation type="submission" date="2019-03" db="EMBL/GenBank/DDBJ databases">
        <authorList>
            <person name="Kim M.K.M."/>
        </authorList>
    </citation>
    <scope>NUCLEOTIDE SEQUENCE [LARGE SCALE GENOMIC DNA]</scope>
    <source>
        <strain evidence="14 15">17J68-15</strain>
    </source>
</reference>
<evidence type="ECO:0000256" key="1">
    <source>
        <dbReference type="ARBA" id="ARBA00007174"/>
    </source>
</evidence>
<evidence type="ECO:0000256" key="7">
    <source>
        <dbReference type="ARBA" id="ARBA00047806"/>
    </source>
</evidence>
<gene>
    <name evidence="11" type="primary">msrA</name>
    <name evidence="10" type="synonym">msrB</name>
    <name evidence="14" type="ORF">E0486_08970</name>
</gene>
<evidence type="ECO:0000313" key="15">
    <source>
        <dbReference type="Proteomes" id="UP000295164"/>
    </source>
</evidence>
<dbReference type="InterPro" id="IPR036509">
    <property type="entry name" value="Met_Sox_Rdtase_MsrA_sf"/>
</dbReference>
<dbReference type="GO" id="GO:0033744">
    <property type="term" value="F:L-methionine:thioredoxin-disulfide S-oxidoreductase activity"/>
    <property type="evidence" value="ECO:0007669"/>
    <property type="project" value="RHEA"/>
</dbReference>
<dbReference type="Gene3D" id="3.30.1060.10">
    <property type="entry name" value="Peptide methionine sulphoxide reductase MsrA"/>
    <property type="match status" value="1"/>
</dbReference>
<feature type="active site" evidence="11">
    <location>
        <position position="176"/>
    </location>
</feature>
<protein>
    <recommendedName>
        <fullName evidence="10 11">Multifunctional fusion protein</fullName>
    </recommendedName>
    <domain>
        <recommendedName>
            <fullName evidence="11">Peptide methionine sulfoxide reductase MsrA</fullName>
            <shortName evidence="11">Protein-methionine-S-oxide reductase</shortName>
            <ecNumber evidence="11">1.8.4.11</ecNumber>
        </recommendedName>
        <alternativeName>
            <fullName evidence="11">Peptide-methionine (S)-S-oxide reductase</fullName>
            <shortName evidence="11">Peptide Met(O) reductase</shortName>
        </alternativeName>
    </domain>
    <domain>
        <recommendedName>
            <fullName evidence="10">Peptide methionine sulfoxide reductase MsrB</fullName>
            <ecNumber evidence="10">1.8.4.12</ecNumber>
        </recommendedName>
        <alternativeName>
            <fullName evidence="10">Peptide-methionine (R)-S-oxide reductase</fullName>
        </alternativeName>
    </domain>
</protein>
<dbReference type="HAMAP" id="MF_01400">
    <property type="entry name" value="MsrB"/>
    <property type="match status" value="1"/>
</dbReference>
<dbReference type="GO" id="GO:0033743">
    <property type="term" value="F:peptide-methionine (R)-S-oxide reductase activity"/>
    <property type="evidence" value="ECO:0007669"/>
    <property type="project" value="UniProtKB-UniRule"/>
</dbReference>
<dbReference type="SUPFAM" id="SSF51316">
    <property type="entry name" value="Mss4-like"/>
    <property type="match status" value="1"/>
</dbReference>
<evidence type="ECO:0000256" key="6">
    <source>
        <dbReference type="ARBA" id="ARBA00024679"/>
    </source>
</evidence>
<dbReference type="NCBIfam" id="NF004042">
    <property type="entry name" value="PRK05550.1"/>
    <property type="match status" value="1"/>
</dbReference>
<comment type="function">
    <text evidence="6 11">Has an important function as a repair enzyme for proteins that have been inactivated by oxidation. Catalyzes the reversible oxidation-reduction of methionine sulfoxide in proteins to methionine.</text>
</comment>
<feature type="binding site" evidence="10">
    <location>
        <position position="63"/>
    </location>
    <ligand>
        <name>Zn(2+)</name>
        <dbReference type="ChEBI" id="CHEBI:29105"/>
    </ligand>
</feature>
<dbReference type="EC" id="1.8.4.12" evidence="10"/>
<evidence type="ECO:0000256" key="5">
    <source>
        <dbReference type="ARBA" id="ARBA00023268"/>
    </source>
</evidence>
<evidence type="ECO:0000256" key="2">
    <source>
        <dbReference type="ARBA" id="ARBA00022723"/>
    </source>
</evidence>
<dbReference type="EC" id="1.8.4.11" evidence="11"/>
<keyword evidence="3 10" id="KW-0862">Zinc</keyword>
<dbReference type="GO" id="GO:0008113">
    <property type="term" value="F:peptide-methionine (S)-S-oxide reductase activity"/>
    <property type="evidence" value="ECO:0007669"/>
    <property type="project" value="UniProtKB-UniRule"/>
</dbReference>
<dbReference type="GO" id="GO:0006979">
    <property type="term" value="P:response to oxidative stress"/>
    <property type="evidence" value="ECO:0007669"/>
    <property type="project" value="UniProtKB-ARBA"/>
</dbReference>
<feature type="compositionally biased region" description="Basic and acidic residues" evidence="12">
    <location>
        <begin position="1"/>
        <end position="11"/>
    </location>
</feature>
<dbReference type="InterPro" id="IPR002569">
    <property type="entry name" value="Met_Sox_Rdtase_MsrA_dom"/>
</dbReference>
<proteinExistence type="inferred from homology"/>
<dbReference type="Pfam" id="PF01641">
    <property type="entry name" value="SelR"/>
    <property type="match status" value="1"/>
</dbReference>
<evidence type="ECO:0000256" key="12">
    <source>
        <dbReference type="SAM" id="MobiDB-lite"/>
    </source>
</evidence>
<sequence>MNWNDVLDHTKATATPPRRVEKTKEEWKALLTPDQFRVTREHGTERAFTGEYCEAHAPGIYACVCCGTELFDSTTKFDSGTGWPSFTEPVEDNVIRYKLDKSWGMERVEVLCNVCDAHLGHVFPDGPRPSGLRFCINSASLQKIHKAAGEPAAGDHTATGEPASGQLETATVGGGCFWCIEAYLDQLKGVHRVTSGYAGGHTEKPDYRSVCDGNTGHAEVVQVEFDPKIISYSDLLKVFMIMHNPTTKNRQGADVGTQYRSIILTNGEKQASTAKKVLEEMQSYYEQPIVTEVVPLEKFHSAELYHQDYYKNDPSKAYCQSVISPKLAKMREYFKGFLKQPA</sequence>